<sequence>MSSANPSGKAQRDRLKTDTTNAVAGRVKGLPIQEFLVRVDTLEANVGRTGNYEYGDSLSGFVAYMEERVKELDSSQKELLEMINGMSEDFRATFDVVRKKITNVNTRLNLTMRAMANQVPVGGAVRVTKVKVLEPKPFYGVRDAKALENFIFDIDSTSRPQTQSPKKPKRHWQ</sequence>
<dbReference type="GO" id="GO:0006508">
    <property type="term" value="P:proteolysis"/>
    <property type="evidence" value="ECO:0007669"/>
    <property type="project" value="UniProtKB-KW"/>
</dbReference>
<protein>
    <submittedName>
        <fullName evidence="2">Senescence-specific cysteine protease sag39</fullName>
    </submittedName>
</protein>
<reference evidence="2 3" key="1">
    <citation type="submission" date="2019-08" db="EMBL/GenBank/DDBJ databases">
        <title>Draft genome sequences of two oriental melons (Cucumis melo L. var makuwa).</title>
        <authorList>
            <person name="Kwon S.-Y."/>
        </authorList>
    </citation>
    <scope>NUCLEOTIDE SEQUENCE [LARGE SCALE GENOMIC DNA]</scope>
    <source>
        <strain evidence="3">cv. SW 3</strain>
        <tissue evidence="2">Leaf</tissue>
    </source>
</reference>
<evidence type="ECO:0000256" key="1">
    <source>
        <dbReference type="SAM" id="MobiDB-lite"/>
    </source>
</evidence>
<keyword evidence="2" id="KW-0378">Hydrolase</keyword>
<evidence type="ECO:0000313" key="2">
    <source>
        <dbReference type="EMBL" id="KAA0067455.1"/>
    </source>
</evidence>
<dbReference type="Proteomes" id="UP000321393">
    <property type="component" value="Unassembled WGS sequence"/>
</dbReference>
<comment type="caution">
    <text evidence="2">The sequence shown here is derived from an EMBL/GenBank/DDBJ whole genome shotgun (WGS) entry which is preliminary data.</text>
</comment>
<dbReference type="OrthoDB" id="1939000at2759"/>
<organism evidence="2 3">
    <name type="scientific">Cucumis melo var. makuwa</name>
    <name type="common">Oriental melon</name>
    <dbReference type="NCBI Taxonomy" id="1194695"/>
    <lineage>
        <taxon>Eukaryota</taxon>
        <taxon>Viridiplantae</taxon>
        <taxon>Streptophyta</taxon>
        <taxon>Embryophyta</taxon>
        <taxon>Tracheophyta</taxon>
        <taxon>Spermatophyta</taxon>
        <taxon>Magnoliopsida</taxon>
        <taxon>eudicotyledons</taxon>
        <taxon>Gunneridae</taxon>
        <taxon>Pentapetalae</taxon>
        <taxon>rosids</taxon>
        <taxon>fabids</taxon>
        <taxon>Cucurbitales</taxon>
        <taxon>Cucurbitaceae</taxon>
        <taxon>Benincaseae</taxon>
        <taxon>Cucumis</taxon>
    </lineage>
</organism>
<name>A0A5A7VP71_CUCMM</name>
<dbReference type="AlphaFoldDB" id="A0A5A7VP71"/>
<proteinExistence type="predicted"/>
<dbReference type="EMBL" id="SSTE01000542">
    <property type="protein sequence ID" value="KAA0067455.1"/>
    <property type="molecule type" value="Genomic_DNA"/>
</dbReference>
<accession>A0A5A7VP71</accession>
<evidence type="ECO:0000313" key="3">
    <source>
        <dbReference type="Proteomes" id="UP000321393"/>
    </source>
</evidence>
<feature type="region of interest" description="Disordered" evidence="1">
    <location>
        <begin position="1"/>
        <end position="20"/>
    </location>
</feature>
<dbReference type="GO" id="GO:0008233">
    <property type="term" value="F:peptidase activity"/>
    <property type="evidence" value="ECO:0007669"/>
    <property type="project" value="UniProtKB-KW"/>
</dbReference>
<keyword evidence="2" id="KW-0645">Protease</keyword>
<gene>
    <name evidence="2" type="ORF">E6C27_scaffold40G001210</name>
</gene>